<evidence type="ECO:0000313" key="2">
    <source>
        <dbReference type="Proteomes" id="UP000828390"/>
    </source>
</evidence>
<accession>A0A9D4IDV4</accession>
<dbReference type="AlphaFoldDB" id="A0A9D4IDV4"/>
<keyword evidence="2" id="KW-1185">Reference proteome</keyword>
<reference evidence="1" key="1">
    <citation type="journal article" date="2019" name="bioRxiv">
        <title>The Genome of the Zebra Mussel, Dreissena polymorpha: A Resource for Invasive Species Research.</title>
        <authorList>
            <person name="McCartney M.A."/>
            <person name="Auch B."/>
            <person name="Kono T."/>
            <person name="Mallez S."/>
            <person name="Zhang Y."/>
            <person name="Obille A."/>
            <person name="Becker A."/>
            <person name="Abrahante J.E."/>
            <person name="Garbe J."/>
            <person name="Badalamenti J.P."/>
            <person name="Herman A."/>
            <person name="Mangelson H."/>
            <person name="Liachko I."/>
            <person name="Sullivan S."/>
            <person name="Sone E.D."/>
            <person name="Koren S."/>
            <person name="Silverstein K.A.T."/>
            <person name="Beckman K.B."/>
            <person name="Gohl D.M."/>
        </authorList>
    </citation>
    <scope>NUCLEOTIDE SEQUENCE</scope>
    <source>
        <strain evidence="1">Duluth1</strain>
        <tissue evidence="1">Whole animal</tissue>
    </source>
</reference>
<reference evidence="1" key="2">
    <citation type="submission" date="2020-11" db="EMBL/GenBank/DDBJ databases">
        <authorList>
            <person name="McCartney M.A."/>
            <person name="Auch B."/>
            <person name="Kono T."/>
            <person name="Mallez S."/>
            <person name="Becker A."/>
            <person name="Gohl D.M."/>
            <person name="Silverstein K.A.T."/>
            <person name="Koren S."/>
            <person name="Bechman K.B."/>
            <person name="Herman A."/>
            <person name="Abrahante J.E."/>
            <person name="Garbe J."/>
        </authorList>
    </citation>
    <scope>NUCLEOTIDE SEQUENCE</scope>
    <source>
        <strain evidence="1">Duluth1</strain>
        <tissue evidence="1">Whole animal</tissue>
    </source>
</reference>
<proteinExistence type="predicted"/>
<protein>
    <submittedName>
        <fullName evidence="1">Uncharacterized protein</fullName>
    </submittedName>
</protein>
<dbReference type="EMBL" id="JAIWYP010000009">
    <property type="protein sequence ID" value="KAH3768772.1"/>
    <property type="molecule type" value="Genomic_DNA"/>
</dbReference>
<sequence length="53" mass="6556">MRTLQNKRPALTELTRNLRNQIGYIVRDRKWRTTNKMFTMTRTENRTWATQTR</sequence>
<comment type="caution">
    <text evidence="1">The sequence shown here is derived from an EMBL/GenBank/DDBJ whole genome shotgun (WGS) entry which is preliminary data.</text>
</comment>
<name>A0A9D4IDV4_DREPO</name>
<organism evidence="1 2">
    <name type="scientific">Dreissena polymorpha</name>
    <name type="common">Zebra mussel</name>
    <name type="synonym">Mytilus polymorpha</name>
    <dbReference type="NCBI Taxonomy" id="45954"/>
    <lineage>
        <taxon>Eukaryota</taxon>
        <taxon>Metazoa</taxon>
        <taxon>Spiralia</taxon>
        <taxon>Lophotrochozoa</taxon>
        <taxon>Mollusca</taxon>
        <taxon>Bivalvia</taxon>
        <taxon>Autobranchia</taxon>
        <taxon>Heteroconchia</taxon>
        <taxon>Euheterodonta</taxon>
        <taxon>Imparidentia</taxon>
        <taxon>Neoheterodontei</taxon>
        <taxon>Myida</taxon>
        <taxon>Dreissenoidea</taxon>
        <taxon>Dreissenidae</taxon>
        <taxon>Dreissena</taxon>
    </lineage>
</organism>
<gene>
    <name evidence="1" type="ORF">DPMN_169989</name>
</gene>
<evidence type="ECO:0000313" key="1">
    <source>
        <dbReference type="EMBL" id="KAH3768772.1"/>
    </source>
</evidence>
<dbReference type="Proteomes" id="UP000828390">
    <property type="component" value="Unassembled WGS sequence"/>
</dbReference>